<sequence length="114" mass="12876">MQKRIINIAGPVLAANLQPLSHRCNVASLSLFYKYYNGHYSKELASLVPSTKIHYRVNRHSNKCHPFSVTVPKCSKNSYSSSFFPRTSVLCNSLPSSCFPDLYNLQSFNSSVNR</sequence>
<name>A0ABM4DCW6_HYDVU</name>
<proteinExistence type="predicted"/>
<dbReference type="GeneID" id="136090045"/>
<protein>
    <submittedName>
        <fullName evidence="2">Uncharacterized protein LOC136090045</fullName>
    </submittedName>
</protein>
<reference evidence="2" key="1">
    <citation type="submission" date="2025-08" db="UniProtKB">
        <authorList>
            <consortium name="RefSeq"/>
        </authorList>
    </citation>
    <scope>IDENTIFICATION</scope>
</reference>
<evidence type="ECO:0000313" key="1">
    <source>
        <dbReference type="Proteomes" id="UP001652625"/>
    </source>
</evidence>
<organism evidence="1 2">
    <name type="scientific">Hydra vulgaris</name>
    <name type="common">Hydra</name>
    <name type="synonym">Hydra attenuata</name>
    <dbReference type="NCBI Taxonomy" id="6087"/>
    <lineage>
        <taxon>Eukaryota</taxon>
        <taxon>Metazoa</taxon>
        <taxon>Cnidaria</taxon>
        <taxon>Hydrozoa</taxon>
        <taxon>Hydroidolina</taxon>
        <taxon>Anthoathecata</taxon>
        <taxon>Aplanulata</taxon>
        <taxon>Hydridae</taxon>
        <taxon>Hydra</taxon>
    </lineage>
</organism>
<dbReference type="Proteomes" id="UP001652625">
    <property type="component" value="Chromosome 13"/>
</dbReference>
<keyword evidence="1" id="KW-1185">Reference proteome</keyword>
<gene>
    <name evidence="2" type="primary">LOC136090045</name>
</gene>
<dbReference type="RefSeq" id="XP_065672225.1">
    <property type="nucleotide sequence ID" value="XM_065816153.1"/>
</dbReference>
<accession>A0ABM4DCW6</accession>
<evidence type="ECO:0000313" key="2">
    <source>
        <dbReference type="RefSeq" id="XP_065672225.1"/>
    </source>
</evidence>